<reference evidence="3 4" key="1">
    <citation type="submission" date="2022-10" db="EMBL/GenBank/DDBJ databases">
        <title>Paucibacter sp. hw1 Genome sequencing.</title>
        <authorList>
            <person name="Park S."/>
        </authorList>
    </citation>
    <scope>NUCLEOTIDE SEQUENCE [LARGE SCALE GENOMIC DNA]</scope>
    <source>
        <strain evidence="4">hw1</strain>
    </source>
</reference>
<evidence type="ECO:0000313" key="3">
    <source>
        <dbReference type="EMBL" id="MDC8771236.1"/>
    </source>
</evidence>
<evidence type="ECO:0000313" key="4">
    <source>
        <dbReference type="Proteomes" id="UP001221189"/>
    </source>
</evidence>
<dbReference type="InterPro" id="IPR001638">
    <property type="entry name" value="Solute-binding_3/MltF_N"/>
</dbReference>
<gene>
    <name evidence="3" type="ORF">PRZ03_06605</name>
</gene>
<keyword evidence="4" id="KW-1185">Reference proteome</keyword>
<dbReference type="PANTHER" id="PTHR35936">
    <property type="entry name" value="MEMBRANE-BOUND LYTIC MUREIN TRANSGLYCOSYLASE F"/>
    <property type="match status" value="1"/>
</dbReference>
<evidence type="ECO:0000256" key="1">
    <source>
        <dbReference type="ARBA" id="ARBA00022729"/>
    </source>
</evidence>
<comment type="caution">
    <text evidence="3">The sequence shown here is derived from an EMBL/GenBank/DDBJ whole genome shotgun (WGS) entry which is preliminary data.</text>
</comment>
<protein>
    <submittedName>
        <fullName evidence="3">ABC transporter substrate-binding protein</fullName>
    </submittedName>
</protein>
<dbReference type="EMBL" id="JAQQXT010000003">
    <property type="protein sequence ID" value="MDC8771236.1"/>
    <property type="molecule type" value="Genomic_DNA"/>
</dbReference>
<dbReference type="SUPFAM" id="SSF53850">
    <property type="entry name" value="Periplasmic binding protein-like II"/>
    <property type="match status" value="1"/>
</dbReference>
<keyword evidence="1" id="KW-0732">Signal</keyword>
<accession>A0ABT5KBC0</accession>
<dbReference type="SMART" id="SM00062">
    <property type="entry name" value="PBPb"/>
    <property type="match status" value="1"/>
</dbReference>
<dbReference type="Proteomes" id="UP001221189">
    <property type="component" value="Unassembled WGS sequence"/>
</dbReference>
<sequence>MNIFAKLGLFIPLILGIYGLPAAARSLAEINKTKELRICIAPTSSGIASASPEGCRDNCKFSGRVYEEALEFAHSLGRDIKPKFLRVTWDEQFHNSKGQTVRDDSYTPELLAAGQCDFYPSSLSINEWRLKKMDFALLHINRMMVIARKDKKNQFKTVADLAGKSAAVTLNSSYHGWLQKMNAGEFQKNPVKIIFKEEADEIFRLIEAGDIDFTVQDAYLAIYATKNSFKKSAVMMPVGPLDEIGWAFRKQDADLRAAAELFFSKQLGKPDGALNLIWEKNFGLSIDKFIVLMR</sequence>
<dbReference type="Gene3D" id="3.40.190.10">
    <property type="entry name" value="Periplasmic binding protein-like II"/>
    <property type="match status" value="2"/>
</dbReference>
<evidence type="ECO:0000259" key="2">
    <source>
        <dbReference type="SMART" id="SM00062"/>
    </source>
</evidence>
<organism evidence="3 4">
    <name type="scientific">Roseateles albus</name>
    <dbReference type="NCBI Taxonomy" id="2987525"/>
    <lineage>
        <taxon>Bacteria</taxon>
        <taxon>Pseudomonadati</taxon>
        <taxon>Pseudomonadota</taxon>
        <taxon>Betaproteobacteria</taxon>
        <taxon>Burkholderiales</taxon>
        <taxon>Sphaerotilaceae</taxon>
        <taxon>Roseateles</taxon>
    </lineage>
</organism>
<name>A0ABT5KBC0_9BURK</name>
<feature type="domain" description="Solute-binding protein family 3/N-terminal" evidence="2">
    <location>
        <begin position="35"/>
        <end position="285"/>
    </location>
</feature>
<dbReference type="RefSeq" id="WP_273599557.1">
    <property type="nucleotide sequence ID" value="NZ_JAQQXT010000003.1"/>
</dbReference>
<proteinExistence type="predicted"/>